<sequence length="598" mass="67938">MGRDDDILWREGEIPWLEMMSDVRPSYLIMTISVDNKVSCLASLSVCSGKCDFAPRWGAGQWMVQNVFTNNNTISMLIYSRDSAHMIYSNNPETEISRFTCDQFSTSGNHTYYVRNMVDDAKPKRRVCVDDIQTSNVILHREAEHDASSGTPTVIGCKTQLSKINVYDILLPNGTNNNEQFFPETVPYPFSTMAYRVRYILPDGTEECKNSHNSVLVLSPEIISILACNYKNHPNYPLTGLISSVSRIDPRQLGEEDDNNGKILIMKWSSKLIPHSRVYCVRYKMMDNKNLMMSFDLTSGEPNTKLRCRKGHRYDDKGTIEGRNYFLLVLGFDSALVSRPPPRITTPQPTARPIPQSSVFPTTPEETVMHTELTLVIHFNNITDRKTFQEEVITVVKNTLKIDRSRISDVAISKDDEYTIMTFNLEDGSPSSKYVSEKLKDLIYNKGYTIQTSEYQVRADKVYFWKDGPCPDVDCQTGQQCVPDGGTWRCHCVGENCSIVASSSKKTVYIAIGVVVGVLFLAAIIFTVFFIRCRKNKEKDADTDDSEMTYTNSNSRSMEALDRELYSTINKKPKAFHEKSFSSLDKDEDYGERTGIHL</sequence>
<evidence type="ECO:0000256" key="1">
    <source>
        <dbReference type="SAM" id="Phobius"/>
    </source>
</evidence>
<name>A0AAD9NA92_9ANNE</name>
<keyword evidence="3" id="KW-1185">Reference proteome</keyword>
<organism evidence="2 3">
    <name type="scientific">Paralvinella palmiformis</name>
    <dbReference type="NCBI Taxonomy" id="53620"/>
    <lineage>
        <taxon>Eukaryota</taxon>
        <taxon>Metazoa</taxon>
        <taxon>Spiralia</taxon>
        <taxon>Lophotrochozoa</taxon>
        <taxon>Annelida</taxon>
        <taxon>Polychaeta</taxon>
        <taxon>Sedentaria</taxon>
        <taxon>Canalipalpata</taxon>
        <taxon>Terebellida</taxon>
        <taxon>Terebelliformia</taxon>
        <taxon>Alvinellidae</taxon>
        <taxon>Paralvinella</taxon>
    </lineage>
</organism>
<dbReference type="EMBL" id="JAODUP010000145">
    <property type="protein sequence ID" value="KAK2159819.1"/>
    <property type="molecule type" value="Genomic_DNA"/>
</dbReference>
<dbReference type="CDD" id="cd12087">
    <property type="entry name" value="TM_EGFR-like"/>
    <property type="match status" value="1"/>
</dbReference>
<dbReference type="Proteomes" id="UP001208570">
    <property type="component" value="Unassembled WGS sequence"/>
</dbReference>
<dbReference type="AlphaFoldDB" id="A0AAD9NA92"/>
<evidence type="ECO:0000313" key="3">
    <source>
        <dbReference type="Proteomes" id="UP001208570"/>
    </source>
</evidence>
<reference evidence="2" key="1">
    <citation type="journal article" date="2023" name="Mol. Biol. Evol.">
        <title>Third-Generation Sequencing Reveals the Adaptive Role of the Epigenome in Three Deep-Sea Polychaetes.</title>
        <authorList>
            <person name="Perez M."/>
            <person name="Aroh O."/>
            <person name="Sun Y."/>
            <person name="Lan Y."/>
            <person name="Juniper S.K."/>
            <person name="Young C.R."/>
            <person name="Angers B."/>
            <person name="Qian P.Y."/>
        </authorList>
    </citation>
    <scope>NUCLEOTIDE SEQUENCE</scope>
    <source>
        <strain evidence="2">P08H-3</strain>
    </source>
</reference>
<keyword evidence="1" id="KW-0472">Membrane</keyword>
<feature type="transmembrane region" description="Helical" evidence="1">
    <location>
        <begin position="508"/>
        <end position="531"/>
    </location>
</feature>
<comment type="caution">
    <text evidence="2">The sequence shown here is derived from an EMBL/GenBank/DDBJ whole genome shotgun (WGS) entry which is preliminary data.</text>
</comment>
<evidence type="ECO:0000313" key="2">
    <source>
        <dbReference type="EMBL" id="KAK2159819.1"/>
    </source>
</evidence>
<accession>A0AAD9NA92</accession>
<proteinExistence type="predicted"/>
<protein>
    <submittedName>
        <fullName evidence="2">Uncharacterized protein</fullName>
    </submittedName>
</protein>
<keyword evidence="1" id="KW-1133">Transmembrane helix</keyword>
<gene>
    <name evidence="2" type="ORF">LSH36_145g02012</name>
</gene>
<keyword evidence="1" id="KW-0812">Transmembrane</keyword>